<sequence length="150" mass="17055">MKNHIFFLLAFLFCIQAKAQNTSYDEKLAKELGADDYGMRSYVMAFLMAGDRVSEYSTEQRQQIQQGHMANINKLSQEGKLILAGPFIEGGEKRGIFLFNVNTLEEAKLLTQSDPAVEAGVLKMELVQWYGSAALLKIPEWHNKVQKKFF</sequence>
<feature type="domain" description="YCII-related" evidence="3">
    <location>
        <begin position="54"/>
        <end position="129"/>
    </location>
</feature>
<dbReference type="eggNOG" id="COG2350">
    <property type="taxonomic scope" value="Bacteria"/>
</dbReference>
<dbReference type="InterPro" id="IPR011008">
    <property type="entry name" value="Dimeric_a/b-barrel"/>
</dbReference>
<gene>
    <name evidence="4" type="ORF">A33Q_0023</name>
</gene>
<reference evidence="4 5" key="1">
    <citation type="journal article" date="2013" name="Genome Announc.">
        <title>Draft Genome Sequence of Indibacter alkaliphilus Strain LW1T, Isolated from Lonar Lake, a Haloalkaline Lake in the Buldana District of Maharashtra, India.</title>
        <authorList>
            <person name="Singh A."/>
            <person name="Kumar Jangir P."/>
            <person name="Sharma R."/>
            <person name="Singh A."/>
            <person name="Kumar Pinnaka A."/>
            <person name="Shivaji S."/>
        </authorList>
    </citation>
    <scope>NUCLEOTIDE SEQUENCE [LARGE SCALE GENOMIC DNA]</scope>
    <source>
        <strain evidence="5">CCUG 57479 / KCTC 22604 / LW1</strain>
    </source>
</reference>
<evidence type="ECO:0000259" key="3">
    <source>
        <dbReference type="Pfam" id="PF03795"/>
    </source>
</evidence>
<dbReference type="AlphaFoldDB" id="S2DNB3"/>
<dbReference type="InterPro" id="IPR005545">
    <property type="entry name" value="YCII"/>
</dbReference>
<feature type="signal peptide" evidence="2">
    <location>
        <begin position="1"/>
        <end position="19"/>
    </location>
</feature>
<dbReference type="RefSeq" id="WP_009035205.1">
    <property type="nucleotide sequence ID" value="NZ_ALWO02000002.1"/>
</dbReference>
<keyword evidence="5" id="KW-1185">Reference proteome</keyword>
<evidence type="ECO:0000313" key="4">
    <source>
        <dbReference type="EMBL" id="EPA00550.1"/>
    </source>
</evidence>
<evidence type="ECO:0000313" key="5">
    <source>
        <dbReference type="Proteomes" id="UP000006073"/>
    </source>
</evidence>
<proteinExistence type="inferred from homology"/>
<dbReference type="SUPFAM" id="SSF54909">
    <property type="entry name" value="Dimeric alpha+beta barrel"/>
    <property type="match status" value="1"/>
</dbReference>
<comment type="caution">
    <text evidence="4">The sequence shown here is derived from an EMBL/GenBank/DDBJ whole genome shotgun (WGS) entry which is preliminary data.</text>
</comment>
<dbReference type="EMBL" id="ALWO02000002">
    <property type="protein sequence ID" value="EPA00550.1"/>
    <property type="molecule type" value="Genomic_DNA"/>
</dbReference>
<evidence type="ECO:0000256" key="1">
    <source>
        <dbReference type="ARBA" id="ARBA00007689"/>
    </source>
</evidence>
<name>S2DNB3_INDAL</name>
<organism evidence="4 5">
    <name type="scientific">Indibacter alkaliphilus (strain CCUG 57479 / KCTC 22604 / LW1)</name>
    <dbReference type="NCBI Taxonomy" id="1189612"/>
    <lineage>
        <taxon>Bacteria</taxon>
        <taxon>Pseudomonadati</taxon>
        <taxon>Bacteroidota</taxon>
        <taxon>Cytophagia</taxon>
        <taxon>Cytophagales</taxon>
        <taxon>Cyclobacteriaceae</taxon>
    </lineage>
</organism>
<dbReference type="OrthoDB" id="8481699at2"/>
<dbReference type="STRING" id="1189612.A33Q_0023"/>
<dbReference type="Pfam" id="PF03795">
    <property type="entry name" value="YCII"/>
    <property type="match status" value="1"/>
</dbReference>
<comment type="similarity">
    <text evidence="1">Belongs to the YciI family.</text>
</comment>
<accession>S2DNB3</accession>
<evidence type="ECO:0000256" key="2">
    <source>
        <dbReference type="SAM" id="SignalP"/>
    </source>
</evidence>
<dbReference type="Proteomes" id="UP000006073">
    <property type="component" value="Unassembled WGS sequence"/>
</dbReference>
<dbReference type="Gene3D" id="3.30.70.1060">
    <property type="entry name" value="Dimeric alpha+beta barrel"/>
    <property type="match status" value="1"/>
</dbReference>
<feature type="chain" id="PRO_5004496149" description="YCII-related domain-containing protein" evidence="2">
    <location>
        <begin position="20"/>
        <end position="150"/>
    </location>
</feature>
<protein>
    <recommendedName>
        <fullName evidence="3">YCII-related domain-containing protein</fullName>
    </recommendedName>
</protein>
<keyword evidence="2" id="KW-0732">Signal</keyword>